<dbReference type="RefSeq" id="XP_040747369.1">
    <property type="nucleotide sequence ID" value="XM_040883072.1"/>
</dbReference>
<organism evidence="1 2">
    <name type="scientific">Linderina pennispora</name>
    <dbReference type="NCBI Taxonomy" id="61395"/>
    <lineage>
        <taxon>Eukaryota</taxon>
        <taxon>Fungi</taxon>
        <taxon>Fungi incertae sedis</taxon>
        <taxon>Zoopagomycota</taxon>
        <taxon>Kickxellomycotina</taxon>
        <taxon>Kickxellomycetes</taxon>
        <taxon>Kickxellales</taxon>
        <taxon>Kickxellaceae</taxon>
        <taxon>Linderina</taxon>
    </lineage>
</organism>
<evidence type="ECO:0000313" key="1">
    <source>
        <dbReference type="EMBL" id="ORX74158.1"/>
    </source>
</evidence>
<comment type="caution">
    <text evidence="1">The sequence shown here is derived from an EMBL/GenBank/DDBJ whole genome shotgun (WGS) entry which is preliminary data.</text>
</comment>
<keyword evidence="2" id="KW-1185">Reference proteome</keyword>
<evidence type="ECO:0000313" key="2">
    <source>
        <dbReference type="Proteomes" id="UP000193922"/>
    </source>
</evidence>
<protein>
    <submittedName>
        <fullName evidence="1">Uncharacterized protein</fullName>
    </submittedName>
</protein>
<name>A0A1Y1WLI0_9FUNG</name>
<dbReference type="GeneID" id="63799720"/>
<reference evidence="1 2" key="1">
    <citation type="submission" date="2016-07" db="EMBL/GenBank/DDBJ databases">
        <title>Pervasive Adenine N6-methylation of Active Genes in Fungi.</title>
        <authorList>
            <consortium name="DOE Joint Genome Institute"/>
            <person name="Mondo S.J."/>
            <person name="Dannebaum R.O."/>
            <person name="Kuo R.C."/>
            <person name="Labutti K."/>
            <person name="Haridas S."/>
            <person name="Kuo A."/>
            <person name="Salamov A."/>
            <person name="Ahrendt S.R."/>
            <person name="Lipzen A."/>
            <person name="Sullivan W."/>
            <person name="Andreopoulos W.B."/>
            <person name="Clum A."/>
            <person name="Lindquist E."/>
            <person name="Daum C."/>
            <person name="Ramamoorthy G.K."/>
            <person name="Gryganskyi A."/>
            <person name="Culley D."/>
            <person name="Magnuson J.K."/>
            <person name="James T.Y."/>
            <person name="O'Malley M.A."/>
            <person name="Stajich J.E."/>
            <person name="Spatafora J.W."/>
            <person name="Visel A."/>
            <person name="Grigoriev I.V."/>
        </authorList>
    </citation>
    <scope>NUCLEOTIDE SEQUENCE [LARGE SCALE GENOMIC DNA]</scope>
    <source>
        <strain evidence="1 2">ATCC 12442</strain>
    </source>
</reference>
<dbReference type="EMBL" id="MCFD01000001">
    <property type="protein sequence ID" value="ORX74158.1"/>
    <property type="molecule type" value="Genomic_DNA"/>
</dbReference>
<gene>
    <name evidence="1" type="ORF">DL89DRAFT_10833</name>
</gene>
<dbReference type="Proteomes" id="UP000193922">
    <property type="component" value="Unassembled WGS sequence"/>
</dbReference>
<proteinExistence type="predicted"/>
<sequence>MALLTQNSGSYISQITIEIRDTSEVCDNGGSYEVRVQTVYPMVNSFILVLVGFAPNAELYRVSSSTPTDASVTYKMSRLLVNMLKQHRYISGASGFSE</sequence>
<accession>A0A1Y1WLI0</accession>
<dbReference type="AlphaFoldDB" id="A0A1Y1WLI0"/>